<evidence type="ECO:0000256" key="2">
    <source>
        <dbReference type="ARBA" id="ARBA00022531"/>
    </source>
</evidence>
<dbReference type="GO" id="GO:0009538">
    <property type="term" value="C:photosystem I reaction center"/>
    <property type="evidence" value="ECO:0007669"/>
    <property type="project" value="UniProtKB-UniRule"/>
</dbReference>
<dbReference type="EMBL" id="HBHP01010619">
    <property type="protein sequence ID" value="CAD9757200.1"/>
    <property type="molecule type" value="Transcribed_RNA"/>
</dbReference>
<keyword evidence="2 4" id="KW-0602">Photosynthesis</keyword>
<evidence type="ECO:0000256" key="3">
    <source>
        <dbReference type="ARBA" id="ARBA00022836"/>
    </source>
</evidence>
<feature type="region of interest" description="Disordered" evidence="5">
    <location>
        <begin position="61"/>
        <end position="86"/>
    </location>
</feature>
<keyword evidence="4" id="KW-0793">Thylakoid</keyword>
<accession>A0A7S2TNI2</accession>
<dbReference type="SUPFAM" id="SSF64234">
    <property type="entry name" value="Photosystem I subunit PsaD"/>
    <property type="match status" value="1"/>
</dbReference>
<dbReference type="GO" id="GO:0009535">
    <property type="term" value="C:chloroplast thylakoid membrane"/>
    <property type="evidence" value="ECO:0007669"/>
    <property type="project" value="UniProtKB-SubCell"/>
</dbReference>
<protein>
    <recommendedName>
        <fullName evidence="4">Photosystem I reaction center subunit II</fullName>
    </recommendedName>
</protein>
<evidence type="ECO:0000256" key="4">
    <source>
        <dbReference type="RuleBase" id="RU368104"/>
    </source>
</evidence>
<name>A0A7S2TNI2_9EUKA</name>
<dbReference type="Gene3D" id="3.30.1470.10">
    <property type="entry name" value="Photosystem I PsaD, reaction center subunit II"/>
    <property type="match status" value="1"/>
</dbReference>
<dbReference type="Pfam" id="PF02531">
    <property type="entry name" value="PsaD"/>
    <property type="match status" value="1"/>
</dbReference>
<dbReference type="AlphaFoldDB" id="A0A7S2TNI2"/>
<dbReference type="PANTHER" id="PTHR31982">
    <property type="entry name" value="PHOTOSYSTEM I REACTION CENTER SUBUNIT II-1, CHLOROPLASTIC-RELATED"/>
    <property type="match status" value="1"/>
</dbReference>
<dbReference type="PANTHER" id="PTHR31982:SF5">
    <property type="entry name" value="PHOTOSYSTEM I REACTION CENTER SUBUNIT II, CHLOROPLASTIC"/>
    <property type="match status" value="1"/>
</dbReference>
<dbReference type="InterPro" id="IPR036579">
    <property type="entry name" value="PsaD_sf"/>
</dbReference>
<keyword evidence="3 4" id="KW-0603">Photosystem I</keyword>
<reference evidence="6" key="1">
    <citation type="submission" date="2021-01" db="EMBL/GenBank/DDBJ databases">
        <authorList>
            <person name="Corre E."/>
            <person name="Pelletier E."/>
            <person name="Niang G."/>
            <person name="Scheremetjew M."/>
            <person name="Finn R."/>
            <person name="Kale V."/>
            <person name="Holt S."/>
            <person name="Cochrane G."/>
            <person name="Meng A."/>
            <person name="Brown T."/>
            <person name="Cohen L."/>
        </authorList>
    </citation>
    <scope>NUCLEOTIDE SEQUENCE</scope>
    <source>
        <strain evidence="6">CCMP622</strain>
    </source>
</reference>
<evidence type="ECO:0000313" key="6">
    <source>
        <dbReference type="EMBL" id="CAD9757200.1"/>
    </source>
</evidence>
<organism evidence="6">
    <name type="scientific">Lotharella oceanica</name>
    <dbReference type="NCBI Taxonomy" id="641309"/>
    <lineage>
        <taxon>Eukaryota</taxon>
        <taxon>Sar</taxon>
        <taxon>Rhizaria</taxon>
        <taxon>Cercozoa</taxon>
        <taxon>Chlorarachniophyceae</taxon>
        <taxon>Lotharella</taxon>
    </lineage>
</organism>
<comment type="similarity">
    <text evidence="1 4">Belongs to the PsaD family.</text>
</comment>
<dbReference type="InterPro" id="IPR003685">
    <property type="entry name" value="PsaD"/>
</dbReference>
<comment type="subcellular location">
    <subcellularLocation>
        <location evidence="4">Plastid</location>
        <location evidence="4">Chloroplast thylakoid membrane</location>
        <topology evidence="4">Peripheral membrane protein</topology>
        <orientation evidence="4">Stromal side</orientation>
    </subcellularLocation>
</comment>
<evidence type="ECO:0000256" key="1">
    <source>
        <dbReference type="ARBA" id="ARBA00009926"/>
    </source>
</evidence>
<dbReference type="GO" id="GO:0015979">
    <property type="term" value="P:photosynthesis"/>
    <property type="evidence" value="ECO:0007669"/>
    <property type="project" value="UniProtKB-UniRule"/>
</dbReference>
<evidence type="ECO:0000256" key="5">
    <source>
        <dbReference type="SAM" id="MobiDB-lite"/>
    </source>
</evidence>
<gene>
    <name evidence="6" type="ORF">LSP00402_LOCUS6570</name>
</gene>
<sequence>MARYLGLTVALNLALLGIIAMMVLSARRGNVGAAAIRAAQMSSMKTPLMRNNLRRVVRTPNAAATDKETETKPYTFTPPTLDPNTPMPRFQGNTGGLLRSSAFQEFYVITFDAPKEQIFEMPTGGAAEMRKGANLVKFARKEQCLALLAQLRTKFKINGFIYRINQAKGGEVEYLHPKDGVYPEKVHPGAATSRGPPKLYNWETEPLAGPPLRCDVPRWAYGDEGQLAPTPLFFLWPFIYAYKFVFSEPPQYRFSDPEKLKIGPPEDWDMSAYWRGKE</sequence>
<proteinExistence type="inferred from homology"/>
<comment type="function">
    <text evidence="4">PsaD can form complexes with ferredoxin and ferredoxin-oxidoreductase in photosystem I (PS I) reaction center.</text>
</comment>